<name>A0A835H6U8_9MAGN</name>
<dbReference type="AlphaFoldDB" id="A0A835H6U8"/>
<dbReference type="OrthoDB" id="17346at2759"/>
<comment type="caution">
    <text evidence="8">The sequence shown here is derived from an EMBL/GenBank/DDBJ whole genome shotgun (WGS) entry which is preliminary data.</text>
</comment>
<dbReference type="GO" id="GO:0005096">
    <property type="term" value="F:GTPase activator activity"/>
    <property type="evidence" value="ECO:0007669"/>
    <property type="project" value="UniProtKB-KW"/>
</dbReference>
<evidence type="ECO:0000313" key="9">
    <source>
        <dbReference type="Proteomes" id="UP000631114"/>
    </source>
</evidence>
<dbReference type="Pfam" id="PF13890">
    <property type="entry name" value="Rab3-GTPase_cat"/>
    <property type="match status" value="1"/>
</dbReference>
<dbReference type="PANTHER" id="PTHR21422:SF9">
    <property type="entry name" value="RAB3 GTPASE-ACTIVATING PROTEIN CATALYTIC SUBUNIT"/>
    <property type="match status" value="1"/>
</dbReference>
<feature type="region of interest" description="Disordered" evidence="6">
    <location>
        <begin position="275"/>
        <end position="307"/>
    </location>
</feature>
<organism evidence="8 9">
    <name type="scientific">Coptis chinensis</name>
    <dbReference type="NCBI Taxonomy" id="261450"/>
    <lineage>
        <taxon>Eukaryota</taxon>
        <taxon>Viridiplantae</taxon>
        <taxon>Streptophyta</taxon>
        <taxon>Embryophyta</taxon>
        <taxon>Tracheophyta</taxon>
        <taxon>Spermatophyta</taxon>
        <taxon>Magnoliopsida</taxon>
        <taxon>Ranunculales</taxon>
        <taxon>Ranunculaceae</taxon>
        <taxon>Coptidoideae</taxon>
        <taxon>Coptis</taxon>
    </lineage>
</organism>
<protein>
    <recommendedName>
        <fullName evidence="3">Rab3 GTPase-activating protein catalytic subunit</fullName>
    </recommendedName>
</protein>
<reference evidence="8 9" key="1">
    <citation type="submission" date="2020-10" db="EMBL/GenBank/DDBJ databases">
        <title>The Coptis chinensis genome and diversification of protoberbering-type alkaloids.</title>
        <authorList>
            <person name="Wang B."/>
            <person name="Shu S."/>
            <person name="Song C."/>
            <person name="Liu Y."/>
        </authorList>
    </citation>
    <scope>NUCLEOTIDE SEQUENCE [LARGE SCALE GENOMIC DNA]</scope>
    <source>
        <strain evidence="8">HL-2020</strain>
        <tissue evidence="8">Leaf</tissue>
    </source>
</reference>
<evidence type="ECO:0000256" key="4">
    <source>
        <dbReference type="ARBA" id="ARBA00022468"/>
    </source>
</evidence>
<evidence type="ECO:0000256" key="6">
    <source>
        <dbReference type="SAM" id="MobiDB-lite"/>
    </source>
</evidence>
<evidence type="ECO:0000256" key="5">
    <source>
        <dbReference type="ARBA" id="ARBA00022490"/>
    </source>
</evidence>
<keyword evidence="5" id="KW-0963">Cytoplasm</keyword>
<evidence type="ECO:0000259" key="7">
    <source>
        <dbReference type="Pfam" id="PF13890"/>
    </source>
</evidence>
<accession>A0A835H6U8</accession>
<feature type="domain" description="Rab3GAP catalytic subunit conserved" evidence="7">
    <location>
        <begin position="348"/>
        <end position="511"/>
    </location>
</feature>
<evidence type="ECO:0000256" key="2">
    <source>
        <dbReference type="ARBA" id="ARBA00008856"/>
    </source>
</evidence>
<gene>
    <name evidence="8" type="ORF">IFM89_022069</name>
</gene>
<sequence>MDVFPWTWVLTTTPDLVVLKSSSDTSTLHGAIIQGSTPWSCAPCGFDLITIWSNKMVEGSSVMAELENASSHEAENWFLVPVLSPNLPAARYERIRIASADHSPESAYSDDACKGNAIGFASQLRLLINALDISFRGQFIEDFVSGPDDLKSSATVPPPTVLDRVLKDLFHEGMQIPDYSKGEHKSSRAIKGSPLESLFAQFCLHSLWFGDCNIRALAGLWKEFVREVRWFWEEAQMLPRMQCNGSVDLSTCLIHQKLQMLAICIDKKRQSDSILQDMGGSNHHNSPHSEDGSLVGGKRTQSELPTELRALKRDSPLRADGRYDSKTRIESAVGPDDAVAFGDKSLSEKSRRGTAGVAGSMMLLNSYQMMHTPYTQDAPIMTEDMHEERLRVVEAFGNAFSFSGQLEKDILSSDMSAFKAVNPDAVFEDFIRWHSPGDWETAELEDQRYKVDKLEGVEIVWPPRGRLSTRMSEHGNSWRQIWNNVPALPASEQKPLLDPNREGEKILHYLEIIRPHVLLEQMVCTAFRASADSLNQTSFGGFKQMKTKIAQLYLTMASTLKPLQANDLPNKGEVIDDLRRLSIVFEHVEKMLTFAASVHRKMSLAPRLSKVIFEDFFNFYLPRMGTSSAGGHEDKRFDMKQRVRMHERRAVENLFKHPTANQSWRKVLSMGNLLNGHEPILREIIFCKHDNVSENYYGGSTGSNQEIKTHRMYVCGTSNDLRVALSVTSSD</sequence>
<evidence type="ECO:0000256" key="3">
    <source>
        <dbReference type="ARBA" id="ARBA00015817"/>
    </source>
</evidence>
<evidence type="ECO:0000256" key="1">
    <source>
        <dbReference type="ARBA" id="ARBA00004496"/>
    </source>
</evidence>
<comment type="subcellular location">
    <subcellularLocation>
        <location evidence="1">Cytoplasm</location>
    </subcellularLocation>
</comment>
<dbReference type="InterPro" id="IPR026147">
    <property type="entry name" value="Rab3GAP1_conserved"/>
</dbReference>
<dbReference type="EMBL" id="JADFTS010000008">
    <property type="protein sequence ID" value="KAF9593370.1"/>
    <property type="molecule type" value="Genomic_DNA"/>
</dbReference>
<comment type="similarity">
    <text evidence="2">Belongs to the Rab3-GAP catalytic subunit family.</text>
</comment>
<dbReference type="GO" id="GO:0005737">
    <property type="term" value="C:cytoplasm"/>
    <property type="evidence" value="ECO:0007669"/>
    <property type="project" value="UniProtKB-SubCell"/>
</dbReference>
<proteinExistence type="inferred from homology"/>
<dbReference type="PANTHER" id="PTHR21422">
    <property type="entry name" value="RAB3 GTPASE-ACTIVATING PROTEIN CATALYTIC SUBUNIT"/>
    <property type="match status" value="1"/>
</dbReference>
<keyword evidence="9" id="KW-1185">Reference proteome</keyword>
<keyword evidence="4" id="KW-0343">GTPase activation</keyword>
<dbReference type="Proteomes" id="UP000631114">
    <property type="component" value="Unassembled WGS sequence"/>
</dbReference>
<dbReference type="InterPro" id="IPR045700">
    <property type="entry name" value="Rab3GAP1"/>
</dbReference>
<evidence type="ECO:0000313" key="8">
    <source>
        <dbReference type="EMBL" id="KAF9593370.1"/>
    </source>
</evidence>